<protein>
    <submittedName>
        <fullName evidence="1">10756_t:CDS:1</fullName>
    </submittedName>
</protein>
<feature type="non-terminal residue" evidence="1">
    <location>
        <position position="1"/>
    </location>
</feature>
<dbReference type="EMBL" id="CAJVPZ010004765">
    <property type="protein sequence ID" value="CAG8551398.1"/>
    <property type="molecule type" value="Genomic_DNA"/>
</dbReference>
<sequence>MFNYFTYFRKIETLNKFLYKIIFYKTPEKSPIDINVQEQYIICQDKICPNLQKSIVICFINLTDTHCPICRAEFNEDLENTSFITNNFQKINPESLTRSTTPIPSISATSIVTVSTTTTIESARLRKLQKARGILRELLTINNNTEMMDISFDEEQNNENINGPSLAYLYVSACRTKESTIKNTQVEILSWYKFAEKFDNRVKEILANQRIAIKTAKTEAYKEILKRLPGIKLETLRKRTQKANTIYTLFKYVGIDKIDRIRSYSANEISNL</sequence>
<evidence type="ECO:0000313" key="1">
    <source>
        <dbReference type="EMBL" id="CAG8551398.1"/>
    </source>
</evidence>
<dbReference type="Proteomes" id="UP000789396">
    <property type="component" value="Unassembled WGS sequence"/>
</dbReference>
<organism evidence="1 2">
    <name type="scientific">Racocetra fulgida</name>
    <dbReference type="NCBI Taxonomy" id="60492"/>
    <lineage>
        <taxon>Eukaryota</taxon>
        <taxon>Fungi</taxon>
        <taxon>Fungi incertae sedis</taxon>
        <taxon>Mucoromycota</taxon>
        <taxon>Glomeromycotina</taxon>
        <taxon>Glomeromycetes</taxon>
        <taxon>Diversisporales</taxon>
        <taxon>Gigasporaceae</taxon>
        <taxon>Racocetra</taxon>
    </lineage>
</organism>
<keyword evidence="2" id="KW-1185">Reference proteome</keyword>
<dbReference type="AlphaFoldDB" id="A0A9N9FP43"/>
<name>A0A9N9FP43_9GLOM</name>
<proteinExistence type="predicted"/>
<comment type="caution">
    <text evidence="1">The sequence shown here is derived from an EMBL/GenBank/DDBJ whole genome shotgun (WGS) entry which is preliminary data.</text>
</comment>
<accession>A0A9N9FP43</accession>
<dbReference type="OrthoDB" id="2331621at2759"/>
<gene>
    <name evidence="1" type="ORF">RFULGI_LOCUS4664</name>
</gene>
<reference evidence="1" key="1">
    <citation type="submission" date="2021-06" db="EMBL/GenBank/DDBJ databases">
        <authorList>
            <person name="Kallberg Y."/>
            <person name="Tangrot J."/>
            <person name="Rosling A."/>
        </authorList>
    </citation>
    <scope>NUCLEOTIDE SEQUENCE</scope>
    <source>
        <strain evidence="1">IN212</strain>
    </source>
</reference>
<evidence type="ECO:0000313" key="2">
    <source>
        <dbReference type="Proteomes" id="UP000789396"/>
    </source>
</evidence>